<reference evidence="1 2" key="1">
    <citation type="journal article" date="2015" name="Nature">
        <title>rRNA introns, odd ribosomes, and small enigmatic genomes across a large radiation of phyla.</title>
        <authorList>
            <person name="Brown C.T."/>
            <person name="Hug L.A."/>
            <person name="Thomas B.C."/>
            <person name="Sharon I."/>
            <person name="Castelle C.J."/>
            <person name="Singh A."/>
            <person name="Wilkins M.J."/>
            <person name="Williams K.H."/>
            <person name="Banfield J.F."/>
        </authorList>
    </citation>
    <scope>NUCLEOTIDE SEQUENCE [LARGE SCALE GENOMIC DNA]</scope>
</reference>
<accession>A0A0G0D8A7</accession>
<dbReference type="AlphaFoldDB" id="A0A0G0D8A7"/>
<proteinExistence type="predicted"/>
<dbReference type="EMBL" id="LBPO01000001">
    <property type="protein sequence ID" value="KKP59505.1"/>
    <property type="molecule type" value="Genomic_DNA"/>
</dbReference>
<dbReference type="Proteomes" id="UP000034927">
    <property type="component" value="Unassembled WGS sequence"/>
</dbReference>
<evidence type="ECO:0000313" key="1">
    <source>
        <dbReference type="EMBL" id="KKP59505.1"/>
    </source>
</evidence>
<name>A0A0G0D8A7_9BACT</name>
<organism evidence="1 2">
    <name type="scientific">Candidatus Magasanikbacteria bacterium GW2011_GWC2_34_16</name>
    <dbReference type="NCBI Taxonomy" id="1619045"/>
    <lineage>
        <taxon>Bacteria</taxon>
        <taxon>Candidatus Magasanikiibacteriota</taxon>
    </lineage>
</organism>
<protein>
    <recommendedName>
        <fullName evidence="3">3D domain-containing protein</fullName>
    </recommendedName>
</protein>
<sequence length="184" mass="20757">MTNKPKINTQTAGFTLKLAIFVVLLGQLLNPSLVFAAQSDYWANLKQKLFSYAHAEEEQTLSATPADRMFFPNSMGKPDMVVQAVLTAYSSTVDQCDEDPFIAASGKHVYDGMIAANFLPLGTKIKIPSLYGDKIFTVDDRMNARYGYGRADIWMDAPRWKVNEFGVQRVPIEIYYQEQKIAKR</sequence>
<dbReference type="CDD" id="cd22784">
    <property type="entry name" value="DPBB_MltA_YuiC-like"/>
    <property type="match status" value="1"/>
</dbReference>
<gene>
    <name evidence="1" type="ORF">UR53_C0001G0005</name>
</gene>
<evidence type="ECO:0000313" key="2">
    <source>
        <dbReference type="Proteomes" id="UP000034927"/>
    </source>
</evidence>
<evidence type="ECO:0008006" key="3">
    <source>
        <dbReference type="Google" id="ProtNLM"/>
    </source>
</evidence>
<comment type="caution">
    <text evidence="1">The sequence shown here is derived from an EMBL/GenBank/DDBJ whole genome shotgun (WGS) entry which is preliminary data.</text>
</comment>